<dbReference type="AlphaFoldDB" id="A0A2H0KTY4"/>
<accession>A0A2H0KTY4</accession>
<evidence type="ECO:0000256" key="3">
    <source>
        <dbReference type="ARBA" id="ARBA00022759"/>
    </source>
</evidence>
<keyword evidence="5" id="KW-0460">Magnesium</keyword>
<name>A0A2H0KTY4_9BACT</name>
<sequence length="187" mass="22160">MRKSGLKLGPVEKKILLLLEGGLVLSLTRRPDVYFKVVKKIVKEWKKINELSLRRSIKRLYKSKLVDYKEYGDGTVKLILTEKGKDKALIYNLDKIEIKKPARWDKLWRLVIFDIPEDKKYGRNALASKLKGLGFYRLQKSVFIHPYECKDEINFIKEIFNLAPYVRFLRVKDIDVELDLKSRFRLL</sequence>
<evidence type="ECO:0000259" key="7">
    <source>
        <dbReference type="Pfam" id="PF20803"/>
    </source>
</evidence>
<keyword evidence="1" id="KW-0540">Nuclease</keyword>
<keyword evidence="4" id="KW-0378">Hydrolase</keyword>
<keyword evidence="2" id="KW-0479">Metal-binding</keyword>
<dbReference type="GO" id="GO:0004521">
    <property type="term" value="F:RNA endonuclease activity"/>
    <property type="evidence" value="ECO:0007669"/>
    <property type="project" value="InterPro"/>
</dbReference>
<feature type="domain" description="Transcriptional repressor PaaX-like central Cas2-like" evidence="7">
    <location>
        <begin position="102"/>
        <end position="173"/>
    </location>
</feature>
<protein>
    <submittedName>
        <fullName evidence="8">CRISPR-associated endonuclease Cas2</fullName>
    </submittedName>
</protein>
<evidence type="ECO:0000313" key="9">
    <source>
        <dbReference type="Proteomes" id="UP000229317"/>
    </source>
</evidence>
<dbReference type="InterPro" id="IPR021127">
    <property type="entry name" value="CRISPR_associated_Cas2"/>
</dbReference>
<dbReference type="EMBL" id="PCVO01000007">
    <property type="protein sequence ID" value="PIQ75557.1"/>
    <property type="molecule type" value="Genomic_DNA"/>
</dbReference>
<dbReference type="GO" id="GO:0043571">
    <property type="term" value="P:maintenance of CRISPR repeat elements"/>
    <property type="evidence" value="ECO:0007669"/>
    <property type="project" value="InterPro"/>
</dbReference>
<evidence type="ECO:0000256" key="5">
    <source>
        <dbReference type="ARBA" id="ARBA00022842"/>
    </source>
</evidence>
<gene>
    <name evidence="8" type="primary">cas2</name>
    <name evidence="8" type="ORF">COV84_00630</name>
</gene>
<comment type="caution">
    <text evidence="8">The sequence shown here is derived from an EMBL/GenBank/DDBJ whole genome shotgun (WGS) entry which is preliminary data.</text>
</comment>
<keyword evidence="6" id="KW-0051">Antiviral defense</keyword>
<dbReference type="NCBIfam" id="TIGR01573">
    <property type="entry name" value="cas2"/>
    <property type="match status" value="1"/>
</dbReference>
<reference evidence="8 9" key="1">
    <citation type="submission" date="2017-09" db="EMBL/GenBank/DDBJ databases">
        <title>Depth-based differentiation of microbial function through sediment-hosted aquifers and enrichment of novel symbionts in the deep terrestrial subsurface.</title>
        <authorList>
            <person name="Probst A.J."/>
            <person name="Ladd B."/>
            <person name="Jarett J.K."/>
            <person name="Geller-Mcgrath D.E."/>
            <person name="Sieber C.M."/>
            <person name="Emerson J.B."/>
            <person name="Anantharaman K."/>
            <person name="Thomas B.C."/>
            <person name="Malmstrom R."/>
            <person name="Stieglmeier M."/>
            <person name="Klingl A."/>
            <person name="Woyke T."/>
            <person name="Ryan C.M."/>
            <person name="Banfield J.F."/>
        </authorList>
    </citation>
    <scope>NUCLEOTIDE SEQUENCE [LARGE SCALE GENOMIC DNA]</scope>
    <source>
        <strain evidence="8">CG11_big_fil_rev_8_21_14_0_20_40_15</strain>
    </source>
</reference>
<proteinExistence type="predicted"/>
<dbReference type="SUPFAM" id="SSF143430">
    <property type="entry name" value="TTP0101/SSO1404-like"/>
    <property type="match status" value="1"/>
</dbReference>
<organism evidence="8 9">
    <name type="scientific">Candidatus Portnoybacteria bacterium CG11_big_fil_rev_8_21_14_0_20_40_15</name>
    <dbReference type="NCBI Taxonomy" id="1974817"/>
    <lineage>
        <taxon>Bacteria</taxon>
        <taxon>Candidatus Portnoyibacteriota</taxon>
    </lineage>
</organism>
<dbReference type="Proteomes" id="UP000229317">
    <property type="component" value="Unassembled WGS sequence"/>
</dbReference>
<dbReference type="InterPro" id="IPR048846">
    <property type="entry name" value="PaaX-like_central"/>
</dbReference>
<keyword evidence="3 8" id="KW-0255">Endonuclease</keyword>
<evidence type="ECO:0000313" key="8">
    <source>
        <dbReference type="EMBL" id="PIQ75557.1"/>
    </source>
</evidence>
<evidence type="ECO:0000256" key="1">
    <source>
        <dbReference type="ARBA" id="ARBA00022722"/>
    </source>
</evidence>
<dbReference type="Gene3D" id="3.30.70.2650">
    <property type="match status" value="1"/>
</dbReference>
<evidence type="ECO:0000256" key="4">
    <source>
        <dbReference type="ARBA" id="ARBA00022801"/>
    </source>
</evidence>
<evidence type="ECO:0000256" key="2">
    <source>
        <dbReference type="ARBA" id="ARBA00022723"/>
    </source>
</evidence>
<evidence type="ECO:0000256" key="6">
    <source>
        <dbReference type="ARBA" id="ARBA00023118"/>
    </source>
</evidence>
<dbReference type="Pfam" id="PF20803">
    <property type="entry name" value="PaaX_M"/>
    <property type="match status" value="1"/>
</dbReference>